<comment type="caution">
    <text evidence="3">The sequence shown here is derived from an EMBL/GenBank/DDBJ whole genome shotgun (WGS) entry which is preliminary data.</text>
</comment>
<keyword evidence="4" id="KW-1185">Reference proteome</keyword>
<name>A0A4U8QDA9_9FIRM</name>
<evidence type="ECO:0000259" key="2">
    <source>
        <dbReference type="SMART" id="SM00899"/>
    </source>
</evidence>
<dbReference type="Gene3D" id="2.30.30.90">
    <property type="match status" value="1"/>
</dbReference>
<dbReference type="InterPro" id="IPR008988">
    <property type="entry name" value="Transcriptional_repressor_C"/>
</dbReference>
<evidence type="ECO:0000313" key="3">
    <source>
        <dbReference type="EMBL" id="TLD03041.1"/>
    </source>
</evidence>
<dbReference type="SUPFAM" id="SSF50037">
    <property type="entry name" value="C-terminal domain of transcriptional repressors"/>
    <property type="match status" value="1"/>
</dbReference>
<evidence type="ECO:0000313" key="4">
    <source>
        <dbReference type="Proteomes" id="UP000306509"/>
    </source>
</evidence>
<keyword evidence="1" id="KW-0408">Iron</keyword>
<organism evidence="3 4">
    <name type="scientific">Robinsoniella peoriensis</name>
    <dbReference type="NCBI Taxonomy" id="180332"/>
    <lineage>
        <taxon>Bacteria</taxon>
        <taxon>Bacillati</taxon>
        <taxon>Bacillota</taxon>
        <taxon>Clostridia</taxon>
        <taxon>Lachnospirales</taxon>
        <taxon>Lachnospiraceae</taxon>
        <taxon>Robinsoniella</taxon>
    </lineage>
</organism>
<feature type="domain" description="Ferrous iron transporter FeoA-like" evidence="2">
    <location>
        <begin position="1"/>
        <end position="70"/>
    </location>
</feature>
<dbReference type="EMBL" id="QGQD01000001">
    <property type="protein sequence ID" value="TLD03041.1"/>
    <property type="molecule type" value="Genomic_DNA"/>
</dbReference>
<dbReference type="InterPro" id="IPR038157">
    <property type="entry name" value="FeoA_core_dom"/>
</dbReference>
<gene>
    <name evidence="3" type="ORF">DSM106044_00065</name>
</gene>
<dbReference type="PANTHER" id="PTHR43151:SF1">
    <property type="entry name" value="SSR2333 PROTEIN"/>
    <property type="match status" value="1"/>
</dbReference>
<accession>A0A4U8QDA9</accession>
<evidence type="ECO:0000256" key="1">
    <source>
        <dbReference type="ARBA" id="ARBA00023004"/>
    </source>
</evidence>
<dbReference type="PANTHER" id="PTHR43151">
    <property type="entry name" value="FEOA FAMILY PROTEIN"/>
    <property type="match status" value="1"/>
</dbReference>
<dbReference type="STRING" id="180332.GCA_000797495_02593"/>
<dbReference type="Pfam" id="PF04023">
    <property type="entry name" value="FeoA"/>
    <property type="match status" value="1"/>
</dbReference>
<protein>
    <submittedName>
        <fullName evidence="3">FeoA domain protein</fullName>
    </submittedName>
</protein>
<dbReference type="Proteomes" id="UP000306509">
    <property type="component" value="Unassembled WGS sequence"/>
</dbReference>
<dbReference type="OrthoDB" id="5984at2"/>
<dbReference type="GO" id="GO:0046914">
    <property type="term" value="F:transition metal ion binding"/>
    <property type="evidence" value="ECO:0007669"/>
    <property type="project" value="InterPro"/>
</dbReference>
<sequence length="70" mass="7721">MPLALAASGDRRIVKSYYGSEEMKRHLESLGFVKGQEVEVLGENASGMTLIIRGTRIALNRSLAQKIMVE</sequence>
<reference evidence="3 4" key="1">
    <citation type="journal article" date="2019" name="Anaerobe">
        <title>Detection of Robinsoniella peoriensis in multiple bone samples of a trauma patient.</title>
        <authorList>
            <person name="Schrottner P."/>
            <person name="Hartwich K."/>
            <person name="Bunk B."/>
            <person name="Schober I."/>
            <person name="Helbig S."/>
            <person name="Rudolph W.W."/>
            <person name="Gunzer F."/>
        </authorList>
    </citation>
    <scope>NUCLEOTIDE SEQUENCE [LARGE SCALE GENOMIC DNA]</scope>
    <source>
        <strain evidence="3 4">DSM 106044</strain>
    </source>
</reference>
<dbReference type="InterPro" id="IPR053184">
    <property type="entry name" value="FeoA-like"/>
</dbReference>
<dbReference type="InterPro" id="IPR007167">
    <property type="entry name" value="Fe-transptr_FeoA-like"/>
</dbReference>
<dbReference type="RefSeq" id="WP_027296882.1">
    <property type="nucleotide sequence ID" value="NZ_CABMJZ010000074.1"/>
</dbReference>
<dbReference type="SMART" id="SM00899">
    <property type="entry name" value="FeoA"/>
    <property type="match status" value="1"/>
</dbReference>
<dbReference type="AlphaFoldDB" id="A0A4U8QDA9"/>
<proteinExistence type="predicted"/>